<evidence type="ECO:0000256" key="1">
    <source>
        <dbReference type="ARBA" id="ARBA00023015"/>
    </source>
</evidence>
<dbReference type="InterPro" id="IPR046360">
    <property type="entry name" value="T-box_DNA-bd"/>
</dbReference>
<evidence type="ECO:0000256" key="4">
    <source>
        <dbReference type="ARBA" id="ARBA00023242"/>
    </source>
</evidence>
<evidence type="ECO:0000313" key="8">
    <source>
        <dbReference type="EMBL" id="TGZ48751.1"/>
    </source>
</evidence>
<evidence type="ECO:0000256" key="3">
    <source>
        <dbReference type="ARBA" id="ARBA00023163"/>
    </source>
</evidence>
<keyword evidence="9" id="KW-1185">Reference proteome</keyword>
<dbReference type="EMBL" id="QBLH01002326">
    <property type="protein sequence ID" value="TGZ48751.1"/>
    <property type="molecule type" value="Genomic_DNA"/>
</dbReference>
<evidence type="ECO:0000256" key="6">
    <source>
        <dbReference type="SAM" id="MobiDB-lite"/>
    </source>
</evidence>
<feature type="compositionally biased region" description="Polar residues" evidence="6">
    <location>
        <begin position="424"/>
        <end position="434"/>
    </location>
</feature>
<dbReference type="GO" id="GO:0045893">
    <property type="term" value="P:positive regulation of DNA-templated transcription"/>
    <property type="evidence" value="ECO:0007669"/>
    <property type="project" value="InterPro"/>
</dbReference>
<evidence type="ECO:0000313" key="9">
    <source>
        <dbReference type="Proteomes" id="UP000310200"/>
    </source>
</evidence>
<proteinExistence type="predicted"/>
<feature type="domain" description="T-box" evidence="7">
    <location>
        <begin position="1"/>
        <end position="178"/>
    </location>
</feature>
<protein>
    <submittedName>
        <fullName evidence="8">T-box protein 2</fullName>
    </submittedName>
</protein>
<dbReference type="SMART" id="SM00425">
    <property type="entry name" value="TBOX"/>
    <property type="match status" value="2"/>
</dbReference>
<dbReference type="Pfam" id="PF00907">
    <property type="entry name" value="T-box"/>
    <property type="match status" value="2"/>
</dbReference>
<dbReference type="SUPFAM" id="SSF49417">
    <property type="entry name" value="p53-like transcription factors"/>
    <property type="match status" value="2"/>
</dbReference>
<sequence length="434" mass="50251">MEMIITKSGRRMFPSVQINVNGLEKRENYYVFMEIAPASGRRHKYCGYQNGGKNSNMGRWSFTGSPEPQQPFGYRIYKHPESPATGSYWMDNPISFNKLKLTNINDLNNNVVLTSTDKYVPRIWIVRCFDANYNELFTHSTTLFAFKETEFIAVTAYQNENITKLKINNNPFAKGFRETGLSRFKRKHHSIDHQAQSDSSPDEGQFYENNTEMIITKSGRRMFLSVQINVSGLKKRENYYVFMEIAPASDRRNKYCGYQNGGKNSNMGGWSFTGPAEPQQLFGYRIYKHPESPATGSHWMDNPISFNKLKLTNNINDPNNNVVLTSMHKYVPRIWIVRCFDAKNYNELFTHPTALFAFKETEFIAVTAYENENITKLKINNNPFAKGFRETGQLRFKRKHHSIDYQAQSDSSPDEGVSLIYDSEYNQPNDPLLR</sequence>
<dbReference type="Proteomes" id="UP000310200">
    <property type="component" value="Unassembled WGS sequence"/>
</dbReference>
<organism evidence="8 9">
    <name type="scientific">Temnothorax longispinosus</name>
    <dbReference type="NCBI Taxonomy" id="300112"/>
    <lineage>
        <taxon>Eukaryota</taxon>
        <taxon>Metazoa</taxon>
        <taxon>Ecdysozoa</taxon>
        <taxon>Arthropoda</taxon>
        <taxon>Hexapoda</taxon>
        <taxon>Insecta</taxon>
        <taxon>Pterygota</taxon>
        <taxon>Neoptera</taxon>
        <taxon>Endopterygota</taxon>
        <taxon>Hymenoptera</taxon>
        <taxon>Apocrita</taxon>
        <taxon>Aculeata</taxon>
        <taxon>Formicoidea</taxon>
        <taxon>Formicidae</taxon>
        <taxon>Myrmicinae</taxon>
        <taxon>Temnothorax</taxon>
    </lineage>
</organism>
<dbReference type="GO" id="GO:0000785">
    <property type="term" value="C:chromatin"/>
    <property type="evidence" value="ECO:0007669"/>
    <property type="project" value="TreeGrafter"/>
</dbReference>
<dbReference type="PRINTS" id="PR00937">
    <property type="entry name" value="TBOX"/>
</dbReference>
<comment type="caution">
    <text evidence="5">Lacks conserved residue(s) required for the propagation of feature annotation.</text>
</comment>
<dbReference type="InterPro" id="IPR001699">
    <property type="entry name" value="TF_T-box"/>
</dbReference>
<dbReference type="PANTHER" id="PTHR11267:SF204">
    <property type="entry name" value="SPADETAIL"/>
    <property type="match status" value="1"/>
</dbReference>
<dbReference type="InterPro" id="IPR036960">
    <property type="entry name" value="T-box_sf"/>
</dbReference>
<dbReference type="GO" id="GO:0000978">
    <property type="term" value="F:RNA polymerase II cis-regulatory region sequence-specific DNA binding"/>
    <property type="evidence" value="ECO:0007669"/>
    <property type="project" value="InterPro"/>
</dbReference>
<feature type="region of interest" description="Disordered" evidence="6">
    <location>
        <begin position="405"/>
        <end position="434"/>
    </location>
</feature>
<evidence type="ECO:0000259" key="7">
    <source>
        <dbReference type="PROSITE" id="PS50252"/>
    </source>
</evidence>
<comment type="caution">
    <text evidence="8">The sequence shown here is derived from an EMBL/GenBank/DDBJ whole genome shotgun (WGS) entry which is preliminary data.</text>
</comment>
<dbReference type="GO" id="GO:0001708">
    <property type="term" value="P:cell fate specification"/>
    <property type="evidence" value="ECO:0007669"/>
    <property type="project" value="TreeGrafter"/>
</dbReference>
<reference evidence="8 9" key="1">
    <citation type="journal article" date="2019" name="Philos. Trans. R. Soc. Lond., B, Biol. Sci.">
        <title>Ant behaviour and brain gene expression of defending hosts depend on the ecological success of the intruding social parasite.</title>
        <authorList>
            <person name="Kaur R."/>
            <person name="Stoldt M."/>
            <person name="Jongepier E."/>
            <person name="Feldmeyer B."/>
            <person name="Menzel F."/>
            <person name="Bornberg-Bauer E."/>
            <person name="Foitzik S."/>
        </authorList>
    </citation>
    <scope>NUCLEOTIDE SEQUENCE [LARGE SCALE GENOMIC DNA]</scope>
    <source>
        <tissue evidence="8">Whole body</tissue>
    </source>
</reference>
<dbReference type="STRING" id="300112.A0A4S2KH10"/>
<dbReference type="InterPro" id="IPR008967">
    <property type="entry name" value="p53-like_TF_DNA-bd_sf"/>
</dbReference>
<dbReference type="AlphaFoldDB" id="A0A4S2KH10"/>
<dbReference type="GO" id="GO:0000981">
    <property type="term" value="F:DNA-binding transcription factor activity, RNA polymerase II-specific"/>
    <property type="evidence" value="ECO:0007669"/>
    <property type="project" value="TreeGrafter"/>
</dbReference>
<feature type="non-terminal residue" evidence="8">
    <location>
        <position position="434"/>
    </location>
</feature>
<keyword evidence="2 5" id="KW-0238">DNA-binding</keyword>
<accession>A0A4S2KH10</accession>
<name>A0A4S2KH10_9HYME</name>
<gene>
    <name evidence="8" type="ORF">DBV15_06796</name>
</gene>
<feature type="domain" description="T-box" evidence="7">
    <location>
        <begin position="205"/>
        <end position="390"/>
    </location>
</feature>
<keyword evidence="1" id="KW-0805">Transcription regulation</keyword>
<dbReference type="Gene3D" id="2.60.40.820">
    <property type="entry name" value="Transcription factor, T-box"/>
    <property type="match status" value="2"/>
</dbReference>
<dbReference type="PANTHER" id="PTHR11267">
    <property type="entry name" value="T-BOX PROTEIN-RELATED"/>
    <property type="match status" value="1"/>
</dbReference>
<evidence type="ECO:0000256" key="2">
    <source>
        <dbReference type="ARBA" id="ARBA00023125"/>
    </source>
</evidence>
<keyword evidence="4 5" id="KW-0539">Nucleus</keyword>
<dbReference type="GO" id="GO:0005634">
    <property type="term" value="C:nucleus"/>
    <property type="evidence" value="ECO:0007669"/>
    <property type="project" value="UniProtKB-SubCell"/>
</dbReference>
<dbReference type="PROSITE" id="PS50252">
    <property type="entry name" value="TBOX_3"/>
    <property type="match status" value="2"/>
</dbReference>
<feature type="region of interest" description="Disordered" evidence="6">
    <location>
        <begin position="187"/>
        <end position="206"/>
    </location>
</feature>
<keyword evidence="3" id="KW-0804">Transcription</keyword>
<comment type="subcellular location">
    <subcellularLocation>
        <location evidence="5">Nucleus</location>
    </subcellularLocation>
</comment>
<evidence type="ECO:0000256" key="5">
    <source>
        <dbReference type="PROSITE-ProRule" id="PRU00201"/>
    </source>
</evidence>